<dbReference type="PANTHER" id="PTHR36063">
    <property type="entry name" value="ARABIDOPSIS THALIANA GENOMIC DNA, CHROMOSOME 5, P1 CLONE:MOK16"/>
    <property type="match status" value="1"/>
</dbReference>
<proteinExistence type="predicted"/>
<reference evidence="3" key="1">
    <citation type="journal article" date="2020" name="Nat. Commun.">
        <title>Genome sequence of the cluster root forming white lupin.</title>
        <authorList>
            <person name="Hufnagel B."/>
            <person name="Marques A."/>
            <person name="Soriano A."/>
            <person name="Marques L."/>
            <person name="Divol F."/>
            <person name="Doumas P."/>
            <person name="Sallet E."/>
            <person name="Mancinotti D."/>
            <person name="Carrere S."/>
            <person name="Marande W."/>
            <person name="Arribat S."/>
            <person name="Keller J."/>
            <person name="Huneau C."/>
            <person name="Blein T."/>
            <person name="Aime D."/>
            <person name="Laguerre M."/>
            <person name="Taylor J."/>
            <person name="Schubert V."/>
            <person name="Nelson M."/>
            <person name="Geu-Flores F."/>
            <person name="Crespi M."/>
            <person name="Gallardo-Guerrero K."/>
            <person name="Delaux P.-M."/>
            <person name="Salse J."/>
            <person name="Berges H."/>
            <person name="Guyot R."/>
            <person name="Gouzy J."/>
            <person name="Peret B."/>
        </authorList>
    </citation>
    <scope>NUCLEOTIDE SEQUENCE [LARGE SCALE GENOMIC DNA]</scope>
    <source>
        <strain evidence="3">cv. Amiga</strain>
    </source>
</reference>
<feature type="transmembrane region" description="Helical" evidence="1">
    <location>
        <begin position="46"/>
        <end position="67"/>
    </location>
</feature>
<dbReference type="EMBL" id="WOCE01000019">
    <property type="protein sequence ID" value="KAE9592746.1"/>
    <property type="molecule type" value="Genomic_DNA"/>
</dbReference>
<gene>
    <name evidence="2" type="ORF">Lalb_Chr19g0132481</name>
</gene>
<accession>A0A6A4NGE8</accession>
<keyword evidence="1" id="KW-0472">Membrane</keyword>
<evidence type="ECO:0000313" key="3">
    <source>
        <dbReference type="Proteomes" id="UP000447434"/>
    </source>
</evidence>
<evidence type="ECO:0000256" key="1">
    <source>
        <dbReference type="SAM" id="Phobius"/>
    </source>
</evidence>
<dbReference type="AlphaFoldDB" id="A0A6A4NGE8"/>
<dbReference type="Proteomes" id="UP000447434">
    <property type="component" value="Chromosome 19"/>
</dbReference>
<keyword evidence="1" id="KW-1133">Transmembrane helix</keyword>
<name>A0A6A4NGE8_LUPAL</name>
<protein>
    <submittedName>
        <fullName evidence="2">Uncharacterized protein</fullName>
    </submittedName>
</protein>
<organism evidence="2 3">
    <name type="scientific">Lupinus albus</name>
    <name type="common">White lupine</name>
    <name type="synonym">Lupinus termis</name>
    <dbReference type="NCBI Taxonomy" id="3870"/>
    <lineage>
        <taxon>Eukaryota</taxon>
        <taxon>Viridiplantae</taxon>
        <taxon>Streptophyta</taxon>
        <taxon>Embryophyta</taxon>
        <taxon>Tracheophyta</taxon>
        <taxon>Spermatophyta</taxon>
        <taxon>Magnoliopsida</taxon>
        <taxon>eudicotyledons</taxon>
        <taxon>Gunneridae</taxon>
        <taxon>Pentapetalae</taxon>
        <taxon>rosids</taxon>
        <taxon>fabids</taxon>
        <taxon>Fabales</taxon>
        <taxon>Fabaceae</taxon>
        <taxon>Papilionoideae</taxon>
        <taxon>50 kb inversion clade</taxon>
        <taxon>genistoids sensu lato</taxon>
        <taxon>core genistoids</taxon>
        <taxon>Genisteae</taxon>
        <taxon>Lupinus</taxon>
    </lineage>
</organism>
<dbReference type="PANTHER" id="PTHR36063:SF3">
    <property type="entry name" value="PROTEIN, PUTATIVE-RELATED"/>
    <property type="match status" value="1"/>
</dbReference>
<sequence length="72" mass="8322">MVRDVKSINNWGEVAPILLISNHRKSISSFKLLDPIMEEEPQGFELLHKGLLASFPLLLSGFLYIFLYRDLF</sequence>
<keyword evidence="3" id="KW-1185">Reference proteome</keyword>
<dbReference type="OrthoDB" id="1428015at2759"/>
<evidence type="ECO:0000313" key="2">
    <source>
        <dbReference type="EMBL" id="KAE9592746.1"/>
    </source>
</evidence>
<keyword evidence="1" id="KW-0812">Transmembrane</keyword>
<comment type="caution">
    <text evidence="2">The sequence shown here is derived from an EMBL/GenBank/DDBJ whole genome shotgun (WGS) entry which is preliminary data.</text>
</comment>